<keyword evidence="2 5" id="KW-0812">Transmembrane</keyword>
<dbReference type="OrthoDB" id="1426517at2759"/>
<evidence type="ECO:0000256" key="1">
    <source>
        <dbReference type="ARBA" id="ARBA00004167"/>
    </source>
</evidence>
<keyword evidence="3 5" id="KW-1133">Transmembrane helix</keyword>
<sequence>MTAKDKDCGNHGKGRRRLIRSIIACLLVFLLIVLITILIIWAVLRPTKPRFLLQDTTVYGFNASTSNFLTSNFQVTVSSRNPNDRIGIYYDRLVIYATYRNQQITLRTSLPPTNQGHNEVSVWSPFVYGNMVPIAPDFSAALKYEQAAGSVYVVIKIDGRVRWKVGTFVSGRYHLNVRCPARITFGRKSKGVSVGENAVKYQLVTRCSVTV</sequence>
<dbReference type="GO" id="GO:0009506">
    <property type="term" value="C:plasmodesma"/>
    <property type="evidence" value="ECO:0007669"/>
    <property type="project" value="TreeGrafter"/>
</dbReference>
<dbReference type="InterPro" id="IPR004864">
    <property type="entry name" value="LEA_2"/>
</dbReference>
<name>A0A6A3C2I9_HIBSY</name>
<evidence type="ECO:0000313" key="8">
    <source>
        <dbReference type="Proteomes" id="UP000436088"/>
    </source>
</evidence>
<evidence type="ECO:0000256" key="2">
    <source>
        <dbReference type="ARBA" id="ARBA00022692"/>
    </source>
</evidence>
<proteinExistence type="predicted"/>
<protein>
    <submittedName>
        <fullName evidence="7">Phosphoribosylamine--glycine ligase</fullName>
    </submittedName>
</protein>
<dbReference type="InterPro" id="IPR044839">
    <property type="entry name" value="NDR1-like"/>
</dbReference>
<feature type="transmembrane region" description="Helical" evidence="5">
    <location>
        <begin position="21"/>
        <end position="44"/>
    </location>
</feature>
<evidence type="ECO:0000256" key="5">
    <source>
        <dbReference type="SAM" id="Phobius"/>
    </source>
</evidence>
<dbReference type="GO" id="GO:0005886">
    <property type="term" value="C:plasma membrane"/>
    <property type="evidence" value="ECO:0007669"/>
    <property type="project" value="TreeGrafter"/>
</dbReference>
<dbReference type="EMBL" id="VEPZ02000548">
    <property type="protein sequence ID" value="KAE8723096.1"/>
    <property type="molecule type" value="Genomic_DNA"/>
</dbReference>
<evidence type="ECO:0000256" key="3">
    <source>
        <dbReference type="ARBA" id="ARBA00022989"/>
    </source>
</evidence>
<gene>
    <name evidence="7" type="ORF">F3Y22_tig00013285pilonHSYRG00334</name>
</gene>
<accession>A0A6A3C2I9</accession>
<comment type="subcellular location">
    <subcellularLocation>
        <location evidence="1">Membrane</location>
        <topology evidence="1">Single-pass membrane protein</topology>
    </subcellularLocation>
</comment>
<keyword evidence="4 5" id="KW-0472">Membrane</keyword>
<dbReference type="GO" id="GO:0098542">
    <property type="term" value="P:defense response to other organism"/>
    <property type="evidence" value="ECO:0007669"/>
    <property type="project" value="InterPro"/>
</dbReference>
<evidence type="ECO:0000256" key="4">
    <source>
        <dbReference type="ARBA" id="ARBA00023136"/>
    </source>
</evidence>
<feature type="domain" description="Late embryogenesis abundant protein LEA-2 subgroup" evidence="6">
    <location>
        <begin position="76"/>
        <end position="179"/>
    </location>
</feature>
<evidence type="ECO:0000259" key="6">
    <source>
        <dbReference type="Pfam" id="PF03168"/>
    </source>
</evidence>
<dbReference type="Pfam" id="PF03168">
    <property type="entry name" value="LEA_2"/>
    <property type="match status" value="1"/>
</dbReference>
<dbReference type="PANTHER" id="PTHR31415:SF51">
    <property type="entry name" value="LATE EMBRYOGENESIS ABUNDANT (LEA) HYDROXYPROLINE-RICH GLYCOPROTEIN FAMILY"/>
    <property type="match status" value="1"/>
</dbReference>
<dbReference type="Proteomes" id="UP000436088">
    <property type="component" value="Unassembled WGS sequence"/>
</dbReference>
<dbReference type="PANTHER" id="PTHR31415">
    <property type="entry name" value="OS05G0367900 PROTEIN"/>
    <property type="match status" value="1"/>
</dbReference>
<keyword evidence="7" id="KW-0436">Ligase</keyword>
<dbReference type="AlphaFoldDB" id="A0A6A3C2I9"/>
<reference evidence="7" key="1">
    <citation type="submission" date="2019-09" db="EMBL/GenBank/DDBJ databases">
        <title>Draft genome information of white flower Hibiscus syriacus.</title>
        <authorList>
            <person name="Kim Y.-M."/>
        </authorList>
    </citation>
    <scope>NUCLEOTIDE SEQUENCE [LARGE SCALE GENOMIC DNA]</scope>
    <source>
        <strain evidence="7">YM2019G1</strain>
    </source>
</reference>
<evidence type="ECO:0000313" key="7">
    <source>
        <dbReference type="EMBL" id="KAE8723096.1"/>
    </source>
</evidence>
<dbReference type="GO" id="GO:0016874">
    <property type="term" value="F:ligase activity"/>
    <property type="evidence" value="ECO:0007669"/>
    <property type="project" value="UniProtKB-KW"/>
</dbReference>
<comment type="caution">
    <text evidence="7">The sequence shown here is derived from an EMBL/GenBank/DDBJ whole genome shotgun (WGS) entry which is preliminary data.</text>
</comment>
<organism evidence="7 8">
    <name type="scientific">Hibiscus syriacus</name>
    <name type="common">Rose of Sharon</name>
    <dbReference type="NCBI Taxonomy" id="106335"/>
    <lineage>
        <taxon>Eukaryota</taxon>
        <taxon>Viridiplantae</taxon>
        <taxon>Streptophyta</taxon>
        <taxon>Embryophyta</taxon>
        <taxon>Tracheophyta</taxon>
        <taxon>Spermatophyta</taxon>
        <taxon>Magnoliopsida</taxon>
        <taxon>eudicotyledons</taxon>
        <taxon>Gunneridae</taxon>
        <taxon>Pentapetalae</taxon>
        <taxon>rosids</taxon>
        <taxon>malvids</taxon>
        <taxon>Malvales</taxon>
        <taxon>Malvaceae</taxon>
        <taxon>Malvoideae</taxon>
        <taxon>Hibiscus</taxon>
    </lineage>
</organism>
<keyword evidence="8" id="KW-1185">Reference proteome</keyword>